<keyword evidence="7 8" id="KW-0472">Membrane</keyword>
<keyword evidence="6 8" id="KW-1133">Transmembrane helix</keyword>
<evidence type="ECO:0000256" key="1">
    <source>
        <dbReference type="ARBA" id="ARBA00004141"/>
    </source>
</evidence>
<dbReference type="InterPro" id="IPR022764">
    <property type="entry name" value="Peptidase_S54_rhomboid_dom"/>
</dbReference>
<evidence type="ECO:0000256" key="5">
    <source>
        <dbReference type="ARBA" id="ARBA00022801"/>
    </source>
</evidence>
<comment type="subcellular location">
    <subcellularLocation>
        <location evidence="1">Membrane</location>
        <topology evidence="1">Multi-pass membrane protein</topology>
    </subcellularLocation>
</comment>
<dbReference type="Pfam" id="PF01694">
    <property type="entry name" value="Rhomboid"/>
    <property type="match status" value="1"/>
</dbReference>
<keyword evidence="3" id="KW-0645">Protease</keyword>
<gene>
    <name evidence="10" type="ORF">HELGO_WM25816</name>
</gene>
<evidence type="ECO:0000256" key="2">
    <source>
        <dbReference type="ARBA" id="ARBA00009045"/>
    </source>
</evidence>
<name>A0A6S6U614_9BACT</name>
<evidence type="ECO:0000256" key="3">
    <source>
        <dbReference type="ARBA" id="ARBA00022670"/>
    </source>
</evidence>
<evidence type="ECO:0000259" key="9">
    <source>
        <dbReference type="Pfam" id="PF01694"/>
    </source>
</evidence>
<evidence type="ECO:0000256" key="7">
    <source>
        <dbReference type="ARBA" id="ARBA00023136"/>
    </source>
</evidence>
<keyword evidence="4 8" id="KW-0812">Transmembrane</keyword>
<accession>A0A6S6U614</accession>
<dbReference type="GO" id="GO:0006508">
    <property type="term" value="P:proteolysis"/>
    <property type="evidence" value="ECO:0007669"/>
    <property type="project" value="UniProtKB-KW"/>
</dbReference>
<organism evidence="10">
    <name type="scientific">uncultured Aureispira sp</name>
    <dbReference type="NCBI Taxonomy" id="1331704"/>
    <lineage>
        <taxon>Bacteria</taxon>
        <taxon>Pseudomonadati</taxon>
        <taxon>Bacteroidota</taxon>
        <taxon>Saprospiria</taxon>
        <taxon>Saprospirales</taxon>
        <taxon>Saprospiraceae</taxon>
        <taxon>Aureispira</taxon>
        <taxon>environmental samples</taxon>
    </lineage>
</organism>
<reference evidence="10" key="1">
    <citation type="submission" date="2020-01" db="EMBL/GenBank/DDBJ databases">
        <authorList>
            <person name="Meier V. D."/>
            <person name="Meier V D."/>
        </authorList>
    </citation>
    <scope>NUCLEOTIDE SEQUENCE</scope>
    <source>
        <strain evidence="10">HLG_WM_MAG_10</strain>
    </source>
</reference>
<dbReference type="PANTHER" id="PTHR43066:SF1">
    <property type="entry name" value="RHOMBOID PROTEIN 2"/>
    <property type="match status" value="1"/>
</dbReference>
<dbReference type="GO" id="GO:0004252">
    <property type="term" value="F:serine-type endopeptidase activity"/>
    <property type="evidence" value="ECO:0007669"/>
    <property type="project" value="InterPro"/>
</dbReference>
<feature type="transmembrane region" description="Helical" evidence="8">
    <location>
        <begin position="148"/>
        <end position="168"/>
    </location>
</feature>
<evidence type="ECO:0000256" key="8">
    <source>
        <dbReference type="SAM" id="Phobius"/>
    </source>
</evidence>
<protein>
    <submittedName>
        <fullName evidence="10">Membrane protein</fullName>
    </submittedName>
</protein>
<evidence type="ECO:0000313" key="10">
    <source>
        <dbReference type="EMBL" id="CAA6829875.1"/>
    </source>
</evidence>
<evidence type="ECO:0000256" key="4">
    <source>
        <dbReference type="ARBA" id="ARBA00022692"/>
    </source>
</evidence>
<feature type="transmembrane region" description="Helical" evidence="8">
    <location>
        <begin position="63"/>
        <end position="87"/>
    </location>
</feature>
<feature type="transmembrane region" description="Helical" evidence="8">
    <location>
        <begin position="99"/>
        <end position="117"/>
    </location>
</feature>
<dbReference type="PANTHER" id="PTHR43066">
    <property type="entry name" value="RHOMBOID-RELATED PROTEIN"/>
    <property type="match status" value="1"/>
</dbReference>
<proteinExistence type="inferred from homology"/>
<feature type="domain" description="Peptidase S54 rhomboid" evidence="9">
    <location>
        <begin position="60"/>
        <end position="190"/>
    </location>
</feature>
<feature type="transmembrane region" description="Helical" evidence="8">
    <location>
        <begin position="12"/>
        <end position="32"/>
    </location>
</feature>
<dbReference type="GO" id="GO:0016020">
    <property type="term" value="C:membrane"/>
    <property type="evidence" value="ECO:0007669"/>
    <property type="project" value="UniProtKB-SubCell"/>
</dbReference>
<dbReference type="SUPFAM" id="SSF144091">
    <property type="entry name" value="Rhomboid-like"/>
    <property type="match status" value="1"/>
</dbReference>
<feature type="transmembrane region" description="Helical" evidence="8">
    <location>
        <begin position="174"/>
        <end position="191"/>
    </location>
</feature>
<dbReference type="AlphaFoldDB" id="A0A6S6U614"/>
<feature type="transmembrane region" description="Helical" evidence="8">
    <location>
        <begin position="123"/>
        <end position="141"/>
    </location>
</feature>
<keyword evidence="5" id="KW-0378">Hydrolase</keyword>
<comment type="similarity">
    <text evidence="2">Belongs to the peptidase S54 family.</text>
</comment>
<dbReference type="Gene3D" id="1.20.1540.10">
    <property type="entry name" value="Rhomboid-like"/>
    <property type="match status" value="1"/>
</dbReference>
<dbReference type="InterPro" id="IPR035952">
    <property type="entry name" value="Rhomboid-like_sf"/>
</dbReference>
<sequence>MALKIRYNSPVVLTFSLICIGVYLVDLVASFGTGADEIGRITSLFFMLPGNFNWANPLDYLRMLTYTMGHANQAHIMGNMSIFLLIAPIMEEKYGSKKILLMMVLTALVTAFLQVMLFSSGLLGASGIVFMFIVLVSFADARKGSIPLTFILVVLFFIGQEVIHSMQANQVSEYAHIMGGIMGGVFGMFFTENQKDTVDNISI</sequence>
<dbReference type="EMBL" id="CACVAQ010000523">
    <property type="protein sequence ID" value="CAA6829875.1"/>
    <property type="molecule type" value="Genomic_DNA"/>
</dbReference>
<evidence type="ECO:0000256" key="6">
    <source>
        <dbReference type="ARBA" id="ARBA00022989"/>
    </source>
</evidence>